<evidence type="ECO:0000256" key="1">
    <source>
        <dbReference type="ARBA" id="ARBA00004418"/>
    </source>
</evidence>
<evidence type="ECO:0000313" key="7">
    <source>
        <dbReference type="EMBL" id="GGS24253.1"/>
    </source>
</evidence>
<dbReference type="Gene3D" id="2.70.98.70">
    <property type="match status" value="1"/>
</dbReference>
<dbReference type="GO" id="GO:0016829">
    <property type="term" value="F:lyase activity"/>
    <property type="evidence" value="ECO:0007669"/>
    <property type="project" value="UniProtKB-KW"/>
</dbReference>
<dbReference type="RefSeq" id="WP_190153707.1">
    <property type="nucleotide sequence ID" value="NZ_BMTL01000044.1"/>
</dbReference>
<evidence type="ECO:0008006" key="9">
    <source>
        <dbReference type="Google" id="ProtNLM"/>
    </source>
</evidence>
<dbReference type="SUPFAM" id="SSF48230">
    <property type="entry name" value="Chondroitin AC/alginate lyase"/>
    <property type="match status" value="1"/>
</dbReference>
<evidence type="ECO:0000313" key="8">
    <source>
        <dbReference type="Proteomes" id="UP000606194"/>
    </source>
</evidence>
<evidence type="ECO:0000259" key="6">
    <source>
        <dbReference type="Pfam" id="PF16889"/>
    </source>
</evidence>
<dbReference type="Proteomes" id="UP000606194">
    <property type="component" value="Unassembled WGS sequence"/>
</dbReference>
<evidence type="ECO:0000256" key="3">
    <source>
        <dbReference type="ARBA" id="ARBA00022764"/>
    </source>
</evidence>
<dbReference type="GO" id="GO:0042597">
    <property type="term" value="C:periplasmic space"/>
    <property type="evidence" value="ECO:0007669"/>
    <property type="project" value="UniProtKB-SubCell"/>
</dbReference>
<proteinExistence type="predicted"/>
<dbReference type="EMBL" id="BMTL01000044">
    <property type="protein sequence ID" value="GGS24253.1"/>
    <property type="molecule type" value="Genomic_DNA"/>
</dbReference>
<feature type="domain" description="Heparinase II/III-like C-terminal" evidence="5">
    <location>
        <begin position="408"/>
        <end position="639"/>
    </location>
</feature>
<evidence type="ECO:0000256" key="4">
    <source>
        <dbReference type="ARBA" id="ARBA00023239"/>
    </source>
</evidence>
<feature type="domain" description="Heparin-sulfate lyase N-terminal" evidence="6">
    <location>
        <begin position="122"/>
        <end position="312"/>
    </location>
</feature>
<sequence>MTMSAGWYLRRLSRMGPREVGGRVGDAVRRRRWRSAPPAAPRVTGARFTAVLPSGTAAAAPPDAVKRLVAEADRLMAGRVEYFGVERDDLADPDWCRDPKTGRRAPWAYAFDVPYRNEDAVGDVKQIWELSRHQYLTVLAAAYAVTGNERYAERVAEHLRSWWTANTPLRGVHWISGIELGIRLLSWVWIRRLLDGWPGAAALFEDNPVALNQIWHHQRWLAAFPSRGSSANNHVVAEAAGQFAASCAFGWFPSSARWRADALRSLDRNLRGNTFLSGLNRELATEYHGLVLELGLAALAEADAAGVAVPAALRPVLLRMTDALAAVVDNRLRPPRQGDADDGHGLVVDGEGTDRWASLLATGDAVFGRLDWWPAVTAADLRTPLLAALIKPYAKNAAPRAVPRPAVRPAHFADAGMTVLRGPEEIWCRCDGGPHGFLSIAAHAHADALSVEVRHDGVDVLADPGTFCYHGQPEWRRYFRSTLGHNTLQLDGVDQSVSGGPFLWTRQARSRVLVADTSGEGVARWYAEHDGYRPTVHRRRVELAAASRELTVVDEVRGGPRRAVRLAFHLGPAIAAELVADRAALTWTRDGEDRFAALDLPGQLSWRAHRGESDPPLGWYSAGFGRREPATTLVGTGFTDGTEDFTTVLRFQGR</sequence>
<keyword evidence="8" id="KW-1185">Reference proteome</keyword>
<reference evidence="7" key="1">
    <citation type="journal article" date="2014" name="Int. J. Syst. Evol. Microbiol.">
        <title>Complete genome sequence of Corynebacterium casei LMG S-19264T (=DSM 44701T), isolated from a smear-ripened cheese.</title>
        <authorList>
            <consortium name="US DOE Joint Genome Institute (JGI-PGF)"/>
            <person name="Walter F."/>
            <person name="Albersmeier A."/>
            <person name="Kalinowski J."/>
            <person name="Ruckert C."/>
        </authorList>
    </citation>
    <scope>NUCLEOTIDE SEQUENCE</scope>
    <source>
        <strain evidence="7">JCM 4386</strain>
    </source>
</reference>
<comment type="caution">
    <text evidence="7">The sequence shown here is derived from an EMBL/GenBank/DDBJ whole genome shotgun (WGS) entry which is preliminary data.</text>
</comment>
<evidence type="ECO:0000256" key="2">
    <source>
        <dbReference type="ARBA" id="ARBA00022729"/>
    </source>
</evidence>
<dbReference type="InterPro" id="IPR031680">
    <property type="entry name" value="Hepar_II_III_N"/>
</dbReference>
<dbReference type="AlphaFoldDB" id="A0A918LAE8"/>
<gene>
    <name evidence="7" type="ORF">GCM10010269_73740</name>
</gene>
<dbReference type="PANTHER" id="PTHR39210">
    <property type="entry name" value="HEPARIN-SULFATE LYASE"/>
    <property type="match status" value="1"/>
</dbReference>
<protein>
    <recommendedName>
        <fullName evidence="9">Heparinase</fullName>
    </recommendedName>
</protein>
<keyword evidence="3" id="KW-0574">Periplasm</keyword>
<dbReference type="Pfam" id="PF07940">
    <property type="entry name" value="Hepar_II_III_C"/>
    <property type="match status" value="1"/>
</dbReference>
<dbReference type="Pfam" id="PF16889">
    <property type="entry name" value="Hepar_II_III_N"/>
    <property type="match status" value="1"/>
</dbReference>
<dbReference type="Gene3D" id="1.50.10.100">
    <property type="entry name" value="Chondroitin AC/alginate lyase"/>
    <property type="match status" value="1"/>
</dbReference>
<reference evidence="7" key="2">
    <citation type="submission" date="2020-09" db="EMBL/GenBank/DDBJ databases">
        <authorList>
            <person name="Sun Q."/>
            <person name="Ohkuma M."/>
        </authorList>
    </citation>
    <scope>NUCLEOTIDE SEQUENCE</scope>
    <source>
        <strain evidence="7">JCM 4386</strain>
    </source>
</reference>
<comment type="subcellular location">
    <subcellularLocation>
        <location evidence="1">Periplasm</location>
    </subcellularLocation>
</comment>
<keyword evidence="2" id="KW-0732">Signal</keyword>
<evidence type="ECO:0000259" key="5">
    <source>
        <dbReference type="Pfam" id="PF07940"/>
    </source>
</evidence>
<dbReference type="InterPro" id="IPR012480">
    <property type="entry name" value="Hepar_II_III_C"/>
</dbReference>
<name>A0A918LAE8_9ACTN</name>
<dbReference type="PANTHER" id="PTHR39210:SF1">
    <property type="entry name" value="HEPARIN-SULFATE LYASE"/>
    <property type="match status" value="1"/>
</dbReference>
<dbReference type="InterPro" id="IPR008929">
    <property type="entry name" value="Chondroitin_lyas"/>
</dbReference>
<keyword evidence="4" id="KW-0456">Lyase</keyword>
<accession>A0A918LAE8</accession>
<organism evidence="7 8">
    <name type="scientific">Streptomyces humidus</name>
    <dbReference type="NCBI Taxonomy" id="52259"/>
    <lineage>
        <taxon>Bacteria</taxon>
        <taxon>Bacillati</taxon>
        <taxon>Actinomycetota</taxon>
        <taxon>Actinomycetes</taxon>
        <taxon>Kitasatosporales</taxon>
        <taxon>Streptomycetaceae</taxon>
        <taxon>Streptomyces</taxon>
    </lineage>
</organism>